<gene>
    <name evidence="2" type="ORF">GALMADRAFT_239315</name>
</gene>
<sequence length="807" mass="89294">MLESYDMPMLDYPSDLDIQMHPSSSDQWFQDEAQMEEDGPLKIPENDTLKSMKTDIYAQEKPIEVDMESSAEHHNVEYDMVDDDEIQQSGAELLDVEVYDISLAHSPAMVTFDAHEPLSDNLTPFDHEDSDHAGLPTTFPNLSDESQGLQSFEGNVSALPVGGKALTYEPPFDTINEAVAIPELSSPLHVQEFEADHLNHREIQTEYPMATQTATVPAENQPTDLIEQLHGLEPVEEHDEIEPLDDTAIDHFVEPARENRAEQIEVQAISASPDAPGDPHEISEGVYIDPPPPVLLSISSEDHYDFSFFNESPEWSTSSGTNSRSHLSDHVVLHHLPTLYYEPISAVFDALRQEDFLQSMFQMAESELVLEAVDLQLIISEDNVYAREVTLHDLNVLHDVSGISGLLRMRLYVSTPRFISRYQYLQEQVSRLNLELPSGEIPAEPISEPEAFHEGHLEPQEVERGYEADPVDGALDELVDTPETPPNPKEPGNEANVHHDEAPSDGLTTESYEEAPELPPLPADTLEDEDTANPEEEKGDDITKLNLISPVVHVRPPVRSSTAEVVNQPVDSLSNDSVDDHNEETIALEVLEAAIDDESYSEEQHFDTFHNSQDEEERPGFEAAEDYDDQETHGAEEQVDEKLDTLESTVDELEGSDSTALVEAGGGGAVELGVGGNAHANLEEDDLFPYQKTDNLDEEIVESDNIAGGEKEVNIGPNASITLGLEADPVPFEDGWEDDLDGEGEADTTWDDDNENALSNHSSVTLSSKASKRSFDEFESGDAYDDGGESAQWTPPSSPDPKRSRTQ</sequence>
<reference evidence="3" key="1">
    <citation type="journal article" date="2014" name="Proc. Natl. Acad. Sci. U.S.A.">
        <title>Extensive sampling of basidiomycete genomes demonstrates inadequacy of the white-rot/brown-rot paradigm for wood decay fungi.</title>
        <authorList>
            <person name="Riley R."/>
            <person name="Salamov A.A."/>
            <person name="Brown D.W."/>
            <person name="Nagy L.G."/>
            <person name="Floudas D."/>
            <person name="Held B.W."/>
            <person name="Levasseur A."/>
            <person name="Lombard V."/>
            <person name="Morin E."/>
            <person name="Otillar R."/>
            <person name="Lindquist E.A."/>
            <person name="Sun H."/>
            <person name="LaButti K.M."/>
            <person name="Schmutz J."/>
            <person name="Jabbour D."/>
            <person name="Luo H."/>
            <person name="Baker S.E."/>
            <person name="Pisabarro A.G."/>
            <person name="Walton J.D."/>
            <person name="Blanchette R.A."/>
            <person name="Henrissat B."/>
            <person name="Martin F."/>
            <person name="Cullen D."/>
            <person name="Hibbett D.S."/>
            <person name="Grigoriev I.V."/>
        </authorList>
    </citation>
    <scope>NUCLEOTIDE SEQUENCE [LARGE SCALE GENOMIC DNA]</scope>
    <source>
        <strain evidence="3">CBS 339.88</strain>
    </source>
</reference>
<feature type="region of interest" description="Disordered" evidence="1">
    <location>
        <begin position="725"/>
        <end position="807"/>
    </location>
</feature>
<feature type="compositionally biased region" description="Acidic residues" evidence="1">
    <location>
        <begin position="525"/>
        <end position="539"/>
    </location>
</feature>
<feature type="region of interest" description="Disordered" evidence="1">
    <location>
        <begin position="476"/>
        <end position="545"/>
    </location>
</feature>
<evidence type="ECO:0000256" key="1">
    <source>
        <dbReference type="SAM" id="MobiDB-lite"/>
    </source>
</evidence>
<feature type="compositionally biased region" description="Polar residues" evidence="1">
    <location>
        <begin position="756"/>
        <end position="769"/>
    </location>
</feature>
<feature type="compositionally biased region" description="Basic and acidic residues" evidence="1">
    <location>
        <begin position="630"/>
        <end position="642"/>
    </location>
</feature>
<dbReference type="InterPro" id="IPR018822">
    <property type="entry name" value="UPF0646"/>
</dbReference>
<dbReference type="STRING" id="685588.A0A067TE59"/>
<dbReference type="HOGENOM" id="CLU_349174_0_0_1"/>
<dbReference type="Proteomes" id="UP000027222">
    <property type="component" value="Unassembled WGS sequence"/>
</dbReference>
<dbReference type="Pfam" id="PF10336">
    <property type="entry name" value="DUF2420"/>
    <property type="match status" value="1"/>
</dbReference>
<dbReference type="OrthoDB" id="2507795at2759"/>
<proteinExistence type="predicted"/>
<accession>A0A067TE59</accession>
<evidence type="ECO:0000313" key="2">
    <source>
        <dbReference type="EMBL" id="KDR81426.1"/>
    </source>
</evidence>
<name>A0A067TE59_GALM3</name>
<evidence type="ECO:0000313" key="3">
    <source>
        <dbReference type="Proteomes" id="UP000027222"/>
    </source>
</evidence>
<organism evidence="2 3">
    <name type="scientific">Galerina marginata (strain CBS 339.88)</name>
    <dbReference type="NCBI Taxonomy" id="685588"/>
    <lineage>
        <taxon>Eukaryota</taxon>
        <taxon>Fungi</taxon>
        <taxon>Dikarya</taxon>
        <taxon>Basidiomycota</taxon>
        <taxon>Agaricomycotina</taxon>
        <taxon>Agaricomycetes</taxon>
        <taxon>Agaricomycetidae</taxon>
        <taxon>Agaricales</taxon>
        <taxon>Agaricineae</taxon>
        <taxon>Strophariaceae</taxon>
        <taxon>Galerina</taxon>
    </lineage>
</organism>
<dbReference type="EMBL" id="KL142370">
    <property type="protein sequence ID" value="KDR81426.1"/>
    <property type="molecule type" value="Genomic_DNA"/>
</dbReference>
<feature type="region of interest" description="Disordered" evidence="1">
    <location>
        <begin position="607"/>
        <end position="642"/>
    </location>
</feature>
<protein>
    <submittedName>
        <fullName evidence="2">Uncharacterized protein</fullName>
    </submittedName>
</protein>
<feature type="compositionally biased region" description="Acidic residues" evidence="1">
    <location>
        <begin position="777"/>
        <end position="788"/>
    </location>
</feature>
<keyword evidence="3" id="KW-1185">Reference proteome</keyword>
<dbReference type="AlphaFoldDB" id="A0A067TE59"/>
<feature type="compositionally biased region" description="Acidic residues" evidence="1">
    <location>
        <begin position="734"/>
        <end position="755"/>
    </location>
</feature>